<sequence length="131" mass="14930">MWVVVKTVATRTISSDLSGLRSNNTMSEDMDANSESSRKKEEEEDEEPWGLDLDVWRTDPKGLYGVKPEYLNTLGVTDTLRNWVLVLNFRCGKEDLREVMELAGTVLVCSVHNRRSSDTFNVCKPFRTGRV</sequence>
<evidence type="ECO:0000313" key="2">
    <source>
        <dbReference type="Proteomes" id="UP001064048"/>
    </source>
</evidence>
<keyword evidence="2" id="KW-1185">Reference proteome</keyword>
<name>A0ACC0KC20_CHOFU</name>
<comment type="caution">
    <text evidence="1">The sequence shown here is derived from an EMBL/GenBank/DDBJ whole genome shotgun (WGS) entry which is preliminary data.</text>
</comment>
<dbReference type="Proteomes" id="UP001064048">
    <property type="component" value="Chromosome 21"/>
</dbReference>
<protein>
    <submittedName>
        <fullName evidence="1">Uncharacterized protein</fullName>
    </submittedName>
</protein>
<proteinExistence type="predicted"/>
<organism evidence="1 2">
    <name type="scientific">Choristoneura fumiferana</name>
    <name type="common">Spruce budworm moth</name>
    <name type="synonym">Archips fumiferana</name>
    <dbReference type="NCBI Taxonomy" id="7141"/>
    <lineage>
        <taxon>Eukaryota</taxon>
        <taxon>Metazoa</taxon>
        <taxon>Ecdysozoa</taxon>
        <taxon>Arthropoda</taxon>
        <taxon>Hexapoda</taxon>
        <taxon>Insecta</taxon>
        <taxon>Pterygota</taxon>
        <taxon>Neoptera</taxon>
        <taxon>Endopterygota</taxon>
        <taxon>Lepidoptera</taxon>
        <taxon>Glossata</taxon>
        <taxon>Ditrysia</taxon>
        <taxon>Tortricoidea</taxon>
        <taxon>Tortricidae</taxon>
        <taxon>Tortricinae</taxon>
        <taxon>Choristoneura</taxon>
    </lineage>
</organism>
<evidence type="ECO:0000313" key="1">
    <source>
        <dbReference type="EMBL" id="KAI8433999.1"/>
    </source>
</evidence>
<dbReference type="EMBL" id="CM046121">
    <property type="protein sequence ID" value="KAI8433999.1"/>
    <property type="molecule type" value="Genomic_DNA"/>
</dbReference>
<accession>A0ACC0KC20</accession>
<reference evidence="1 2" key="1">
    <citation type="journal article" date="2022" name="Genome Biol. Evol.">
        <title>The Spruce Budworm Genome: Reconstructing the Evolutionary History of Antifreeze Proteins.</title>
        <authorList>
            <person name="Beliveau C."/>
            <person name="Gagne P."/>
            <person name="Picq S."/>
            <person name="Vernygora O."/>
            <person name="Keeling C.I."/>
            <person name="Pinkney K."/>
            <person name="Doucet D."/>
            <person name="Wen F."/>
            <person name="Johnston J.S."/>
            <person name="Maaroufi H."/>
            <person name="Boyle B."/>
            <person name="Laroche J."/>
            <person name="Dewar K."/>
            <person name="Juretic N."/>
            <person name="Blackburn G."/>
            <person name="Nisole A."/>
            <person name="Brunet B."/>
            <person name="Brandao M."/>
            <person name="Lumley L."/>
            <person name="Duan J."/>
            <person name="Quan G."/>
            <person name="Lucarotti C.J."/>
            <person name="Roe A.D."/>
            <person name="Sperling F.A.H."/>
            <person name="Levesque R.C."/>
            <person name="Cusson M."/>
        </authorList>
    </citation>
    <scope>NUCLEOTIDE SEQUENCE [LARGE SCALE GENOMIC DNA]</scope>
    <source>
        <strain evidence="1">Glfc:IPQL:Cfum</strain>
    </source>
</reference>
<gene>
    <name evidence="1" type="ORF">MSG28_012150</name>
</gene>